<feature type="region of interest" description="Disordered" evidence="9">
    <location>
        <begin position="726"/>
        <end position="762"/>
    </location>
</feature>
<feature type="region of interest" description="Disordered" evidence="9">
    <location>
        <begin position="1"/>
        <end position="23"/>
    </location>
</feature>
<dbReference type="PROSITE" id="PS52035">
    <property type="entry name" value="PEPTIDASE_M14"/>
    <property type="match status" value="1"/>
</dbReference>
<sequence>MQVPTAAFRGNIRSMGTSPVEQRHNRISQIPSAFPPSSASLQPSSCEMTGDAVPSIARRFRAWRPTAFLLLACPYLNLLLSSFSWASSSEESPSSLTTHVGSRDLVESADSVEVLSPLATTSQLFSSVSVSSLSSASADGVSPSVTASLPSKHLSSSSTQPASSSPKSGSSSPRSAAYRLSLPRLAPHLSNARPPPSSLSSPSAVSSSLDIPSSSSSSSSSFSSPFFPSSPSLPSSSSASSSFSSSSRGQVAITSFAFSSSSAISRNASVPVSFESFIPRSLSANATVAAGARPSEASSSAEDPRGVVNDPFFLLDHGSMPYGYPTYDEAFRMMNQLLQTYGPSLISEHRIGHSFEGRPIVAFRVGGLLKRRGGASVSPSLSPPVPSPLGGGSAAPGQAREQRSSDESPLSANGKRKQDEEFPEILLTGLHHAREPMSMTMCIYFMARLLRDCQAGEAEAVYLMHLREFWVVPFLNPDAYVAIEKTGNTQLRKNRRRFSSEGRPAHAKLEDEGVDLNRNYAFHFLLAQSEGSDDYGGPFPFSEPETAAVKFLVEQYQRSSQPTPSPPASPSSASSSELHRMIDFSPPQSSSFLEDLGRFEVALNFHTYGEVWTRPFNCCKEMPLPRWAQRAFEELQVSLAIPTLNSAPNIAVLGYPTQGEADDWLLHEHNVLSTSPEIGWEEGSFWQTVGKQRESLEVNFARIVTAAVKAGSELGVRLSLGWKHFPPSDGEKEMGKETVSKLEGGDDFLREPDGEEERGFRRSLRRRIRERNERNVEEPADNTTSTGATRNVLQNAVPSDRLAFVEETLKQKGWKSILELQANATVSMHVIEVVNTGLLPLHGSATILFLTGLPLFSSPLVASPLSALFTSVEDAAASAPSPLRSRLEPRFTGSRSKIELPPPEALRTFQAFQSYKSSLSPSRSPSSPSSRSPSPSSSRSPSPSPSRSPSPSSGSNDLRSGVLDEERADEPAGEKGEDWYFLAFDEKWKTVFPVSVVSPSSRFVEGDATEEGPELPGLLVEIPSAVRGRDFDSGDAGVVRVHLLLLETKSDAAFPPEFSPRSERRPSQERSASSRDRRRSQRPAVGACVLETGPRELKLSPQSGEASEARTVPLFCRCGAVMTEAEEADLSGVEHEGDFKWISLPLFLENNASSRLCAASLRLASRRSSSASAASSSVSFSLASYISSYISASLSSYFSPYISAVFSSLETPGGRNEGRRLEGRWRGDCFLGDLDAPLLYANRRSSVSFAALLLLTLFLVLGLALRLRFRSRGVHAAAKEVLADAGISGAAAWLRAQTYFLCCCLQMFFRRPCRQRIPPILMDEGGTSLHATRGRRSCQNPRSAPRLGCSSQAWREKSSRRNRNARSLPAVARTGLS</sequence>
<evidence type="ECO:0000256" key="7">
    <source>
        <dbReference type="ARBA" id="ARBA00023049"/>
    </source>
</evidence>
<feature type="region of interest" description="Disordered" evidence="9">
    <location>
        <begin position="1331"/>
        <end position="1377"/>
    </location>
</feature>
<evidence type="ECO:0000256" key="6">
    <source>
        <dbReference type="ARBA" id="ARBA00022833"/>
    </source>
</evidence>
<feature type="compositionally biased region" description="Basic and acidic residues" evidence="9">
    <location>
        <begin position="729"/>
        <end position="760"/>
    </location>
</feature>
<evidence type="ECO:0000256" key="9">
    <source>
        <dbReference type="SAM" id="MobiDB-lite"/>
    </source>
</evidence>
<dbReference type="EMBL" id="AHZU02000527">
    <property type="protein sequence ID" value="KFG43362.1"/>
    <property type="molecule type" value="Genomic_DNA"/>
</dbReference>
<dbReference type="SMART" id="SM00631">
    <property type="entry name" value="Zn_pept"/>
    <property type="match status" value="1"/>
</dbReference>
<feature type="region of interest" description="Disordered" evidence="9">
    <location>
        <begin position="1055"/>
        <end position="1086"/>
    </location>
</feature>
<keyword evidence="10" id="KW-0812">Transmembrane</keyword>
<keyword evidence="5" id="KW-0378">Hydrolase</keyword>
<evidence type="ECO:0000256" key="1">
    <source>
        <dbReference type="ARBA" id="ARBA00001947"/>
    </source>
</evidence>
<feature type="compositionally biased region" description="Basic and acidic residues" evidence="9">
    <location>
        <begin position="1060"/>
        <end position="1075"/>
    </location>
</feature>
<name>A0A086KG44_TOXGO</name>
<feature type="compositionally biased region" description="Low complexity" evidence="9">
    <location>
        <begin position="917"/>
        <end position="941"/>
    </location>
</feature>
<evidence type="ECO:0000259" key="11">
    <source>
        <dbReference type="PROSITE" id="PS52035"/>
    </source>
</evidence>
<dbReference type="GO" id="GO:0005615">
    <property type="term" value="C:extracellular space"/>
    <property type="evidence" value="ECO:0007669"/>
    <property type="project" value="TreeGrafter"/>
</dbReference>
<feature type="region of interest" description="Disordered" evidence="9">
    <location>
        <begin position="187"/>
        <end position="206"/>
    </location>
</feature>
<comment type="similarity">
    <text evidence="2 8">Belongs to the peptidase M14 family.</text>
</comment>
<keyword evidence="10" id="KW-1133">Transmembrane helix</keyword>
<keyword evidence="6" id="KW-0862">Zinc</keyword>
<dbReference type="PRINTS" id="PR00765">
    <property type="entry name" value="CRBOXYPTASEA"/>
</dbReference>
<evidence type="ECO:0000256" key="5">
    <source>
        <dbReference type="ARBA" id="ARBA00022801"/>
    </source>
</evidence>
<feature type="transmembrane region" description="Helical" evidence="10">
    <location>
        <begin position="1247"/>
        <end position="1265"/>
    </location>
</feature>
<feature type="region of interest" description="Disordered" evidence="9">
    <location>
        <begin position="135"/>
        <end position="176"/>
    </location>
</feature>
<evidence type="ECO:0000313" key="12">
    <source>
        <dbReference type="EMBL" id="KFG43362.1"/>
    </source>
</evidence>
<dbReference type="GO" id="GO:0006508">
    <property type="term" value="P:proteolysis"/>
    <property type="evidence" value="ECO:0007669"/>
    <property type="project" value="UniProtKB-KW"/>
</dbReference>
<protein>
    <submittedName>
        <fullName evidence="12">Zinc carboxypeptidase superfamily protein</fullName>
    </submittedName>
</protein>
<dbReference type="GO" id="GO:0008270">
    <property type="term" value="F:zinc ion binding"/>
    <property type="evidence" value="ECO:0007669"/>
    <property type="project" value="InterPro"/>
</dbReference>
<accession>A0A086KG44</accession>
<comment type="caution">
    <text evidence="12">The sequence shown here is derived from an EMBL/GenBank/DDBJ whole genome shotgun (WGS) entry which is preliminary data.</text>
</comment>
<dbReference type="Proteomes" id="UP000028837">
    <property type="component" value="Unassembled WGS sequence"/>
</dbReference>
<feature type="region of interest" description="Disordered" evidence="9">
    <location>
        <begin position="917"/>
        <end position="974"/>
    </location>
</feature>
<dbReference type="VEuPathDB" id="ToxoDB:TGDOM2_271870"/>
<dbReference type="GO" id="GO:0004181">
    <property type="term" value="F:metallocarboxypeptidase activity"/>
    <property type="evidence" value="ECO:0007669"/>
    <property type="project" value="InterPro"/>
</dbReference>
<keyword evidence="10" id="KW-0472">Membrane</keyword>
<gene>
    <name evidence="12" type="ORF">TGDOM2_271870</name>
</gene>
<evidence type="ECO:0000256" key="10">
    <source>
        <dbReference type="SAM" id="Phobius"/>
    </source>
</evidence>
<organism evidence="12 13">
    <name type="scientific">Toxoplasma gondii GAB2-2007-GAL-DOM2</name>
    <dbReference type="NCBI Taxonomy" id="1130820"/>
    <lineage>
        <taxon>Eukaryota</taxon>
        <taxon>Sar</taxon>
        <taxon>Alveolata</taxon>
        <taxon>Apicomplexa</taxon>
        <taxon>Conoidasida</taxon>
        <taxon>Coccidia</taxon>
        <taxon>Eucoccidiorida</taxon>
        <taxon>Eimeriorina</taxon>
        <taxon>Sarcocystidae</taxon>
        <taxon>Toxoplasma</taxon>
    </lineage>
</organism>
<feature type="compositionally biased region" description="Basic and acidic residues" evidence="9">
    <location>
        <begin position="962"/>
        <end position="974"/>
    </location>
</feature>
<dbReference type="PANTHER" id="PTHR11705:SF143">
    <property type="entry name" value="SLL0236 PROTEIN"/>
    <property type="match status" value="1"/>
</dbReference>
<evidence type="ECO:0000256" key="8">
    <source>
        <dbReference type="PROSITE-ProRule" id="PRU01379"/>
    </source>
</evidence>
<comment type="cofactor">
    <cofactor evidence="1">
        <name>Zn(2+)</name>
        <dbReference type="ChEBI" id="CHEBI:29105"/>
    </cofactor>
</comment>
<keyword evidence="7" id="KW-0482">Metalloprotease</keyword>
<evidence type="ECO:0000256" key="3">
    <source>
        <dbReference type="ARBA" id="ARBA00022670"/>
    </source>
</evidence>
<keyword evidence="4" id="KW-0479">Metal-binding</keyword>
<dbReference type="SMR" id="A0A086KG44"/>
<dbReference type="PANTHER" id="PTHR11705">
    <property type="entry name" value="PROTEASE FAMILY M14 CARBOXYPEPTIDASE A,B"/>
    <property type="match status" value="1"/>
</dbReference>
<keyword evidence="3" id="KW-0645">Protease</keyword>
<dbReference type="Pfam" id="PF00246">
    <property type="entry name" value="Peptidase_M14"/>
    <property type="match status" value="1"/>
</dbReference>
<reference evidence="12 13" key="1">
    <citation type="submission" date="2014-02" db="EMBL/GenBank/DDBJ databases">
        <authorList>
            <person name="Sibley D."/>
            <person name="Venepally P."/>
            <person name="Karamycheva S."/>
            <person name="Hadjithomas M."/>
            <person name="Khan A."/>
            <person name="Brunk B."/>
            <person name="Roos D."/>
            <person name="Caler E."/>
            <person name="Lorenzi H."/>
        </authorList>
    </citation>
    <scope>NUCLEOTIDE SEQUENCE [LARGE SCALE GENOMIC DNA]</scope>
    <source>
        <strain evidence="12 13">GAB2-2007-GAL-DOM2</strain>
    </source>
</reference>
<feature type="active site" description="Proton donor/acceptor" evidence="8">
    <location>
        <position position="677"/>
    </location>
</feature>
<dbReference type="PROSITE" id="PS00132">
    <property type="entry name" value="CARBOXYPEPT_ZN_1"/>
    <property type="match status" value="1"/>
</dbReference>
<keyword evidence="12" id="KW-0121">Carboxypeptidase</keyword>
<feature type="region of interest" description="Disordered" evidence="9">
    <location>
        <begin position="878"/>
        <end position="899"/>
    </location>
</feature>
<feature type="region of interest" description="Disordered" evidence="9">
    <location>
        <begin position="374"/>
        <end position="418"/>
    </location>
</feature>
<dbReference type="SUPFAM" id="SSF53187">
    <property type="entry name" value="Zn-dependent exopeptidases"/>
    <property type="match status" value="1"/>
</dbReference>
<dbReference type="InterPro" id="IPR057246">
    <property type="entry name" value="CARBOXYPEPT_ZN_1"/>
</dbReference>
<evidence type="ECO:0000256" key="2">
    <source>
        <dbReference type="ARBA" id="ARBA00005988"/>
    </source>
</evidence>
<dbReference type="OrthoDB" id="354753at2759"/>
<dbReference type="InterPro" id="IPR000834">
    <property type="entry name" value="Peptidase_M14"/>
</dbReference>
<proteinExistence type="inferred from homology"/>
<evidence type="ECO:0000256" key="4">
    <source>
        <dbReference type="ARBA" id="ARBA00022723"/>
    </source>
</evidence>
<dbReference type="Gene3D" id="3.40.630.10">
    <property type="entry name" value="Zn peptidases"/>
    <property type="match status" value="1"/>
</dbReference>
<feature type="domain" description="Peptidase M14" evidence="11">
    <location>
        <begin position="323"/>
        <end position="703"/>
    </location>
</feature>
<feature type="region of interest" description="Disordered" evidence="9">
    <location>
        <begin position="555"/>
        <end position="578"/>
    </location>
</feature>
<evidence type="ECO:0000313" key="13">
    <source>
        <dbReference type="Proteomes" id="UP000028837"/>
    </source>
</evidence>